<reference evidence="3 4" key="1">
    <citation type="submission" date="2020-08" db="EMBL/GenBank/DDBJ databases">
        <title>Plant Genome Project.</title>
        <authorList>
            <person name="Zhang R.-G."/>
        </authorList>
    </citation>
    <scope>NUCLEOTIDE SEQUENCE [LARGE SCALE GENOMIC DNA]</scope>
    <source>
        <tissue evidence="3">Rhizome</tissue>
    </source>
</reference>
<keyword evidence="4" id="KW-1185">Reference proteome</keyword>
<dbReference type="Pfam" id="PF13839">
    <property type="entry name" value="PC-Esterase"/>
    <property type="match status" value="1"/>
</dbReference>
<dbReference type="InterPro" id="IPR026057">
    <property type="entry name" value="TBL_C"/>
</dbReference>
<evidence type="ECO:0000259" key="2">
    <source>
        <dbReference type="Pfam" id="PF13839"/>
    </source>
</evidence>
<protein>
    <recommendedName>
        <fullName evidence="2">Trichome birefringence-like C-terminal domain-containing protein</fullName>
    </recommendedName>
</protein>
<proteinExistence type="inferred from homology"/>
<name>A0A8J5KGN0_ZINOF</name>
<accession>A0A8J5KGN0</accession>
<dbReference type="AlphaFoldDB" id="A0A8J5KGN0"/>
<dbReference type="GO" id="GO:0016740">
    <property type="term" value="F:transferase activity"/>
    <property type="evidence" value="ECO:0007669"/>
    <property type="project" value="InterPro"/>
</dbReference>
<organism evidence="3 4">
    <name type="scientific">Zingiber officinale</name>
    <name type="common">Ginger</name>
    <name type="synonym">Amomum zingiber</name>
    <dbReference type="NCBI Taxonomy" id="94328"/>
    <lineage>
        <taxon>Eukaryota</taxon>
        <taxon>Viridiplantae</taxon>
        <taxon>Streptophyta</taxon>
        <taxon>Embryophyta</taxon>
        <taxon>Tracheophyta</taxon>
        <taxon>Spermatophyta</taxon>
        <taxon>Magnoliopsida</taxon>
        <taxon>Liliopsida</taxon>
        <taxon>Zingiberales</taxon>
        <taxon>Zingiberaceae</taxon>
        <taxon>Zingiber</taxon>
    </lineage>
</organism>
<feature type="domain" description="Trichome birefringence-like C-terminal" evidence="2">
    <location>
        <begin position="27"/>
        <end position="112"/>
    </location>
</feature>
<dbReference type="EMBL" id="JACMSC010000014">
    <property type="protein sequence ID" value="KAG6489390.1"/>
    <property type="molecule type" value="Genomic_DNA"/>
</dbReference>
<evidence type="ECO:0000313" key="3">
    <source>
        <dbReference type="EMBL" id="KAG6489390.1"/>
    </source>
</evidence>
<dbReference type="Proteomes" id="UP000734854">
    <property type="component" value="Unassembled WGS sequence"/>
</dbReference>
<gene>
    <name evidence="3" type="ORF">ZIOFF_050659</name>
</gene>
<comment type="caution">
    <text evidence="3">The sequence shown here is derived from an EMBL/GenBank/DDBJ whole genome shotgun (WGS) entry which is preliminary data.</text>
</comment>
<sequence>MAGALLEADEEVKTTIKLLVVVPSHLLNLYLDESDTNWSREVAQFDYVIISIGQPFLHPTMFYENRGCWGATTIDLPISPDLTKYYGYYMAFHIVLRVFTDDLRGFGGMVFLCCIH</sequence>
<evidence type="ECO:0000256" key="1">
    <source>
        <dbReference type="ARBA" id="ARBA00007727"/>
    </source>
</evidence>
<evidence type="ECO:0000313" key="4">
    <source>
        <dbReference type="Proteomes" id="UP000734854"/>
    </source>
</evidence>
<comment type="similarity">
    <text evidence="1">Belongs to the PC-esterase family. TBL subfamily.</text>
</comment>